<evidence type="ECO:0000313" key="2">
    <source>
        <dbReference type="EMBL" id="TDD74235.1"/>
    </source>
</evidence>
<keyword evidence="3" id="KW-1185">Reference proteome</keyword>
<feature type="compositionally biased region" description="Basic and acidic residues" evidence="1">
    <location>
        <begin position="71"/>
        <end position="96"/>
    </location>
</feature>
<organism evidence="2 3">
    <name type="scientific">Actinomadura darangshiensis</name>
    <dbReference type="NCBI Taxonomy" id="705336"/>
    <lineage>
        <taxon>Bacteria</taxon>
        <taxon>Bacillati</taxon>
        <taxon>Actinomycetota</taxon>
        <taxon>Actinomycetes</taxon>
        <taxon>Streptosporangiales</taxon>
        <taxon>Thermomonosporaceae</taxon>
        <taxon>Actinomadura</taxon>
    </lineage>
</organism>
<comment type="caution">
    <text evidence="2">The sequence shown here is derived from an EMBL/GenBank/DDBJ whole genome shotgun (WGS) entry which is preliminary data.</text>
</comment>
<sequence length="415" mass="44909">MGVEHTGKTDTHGEGVDRTQGTDRPPGPPPDRPGEPGSPSRLESRRASREAALAEQAKQNPQQPPTQETGTEQRDERQQEKDESSSAEPTGEKTDSQTDSEDTDKTSETSEAESDIDSGTGEQETDQSQPESEKVRPDGYGEQSGTADTSEATPEAETERPREREDEKDETVAAEPTAENGDAPAEPLTTEDPQENGGTDPKTSDATEAGQPDGSGEEPRMQDAGEIQESSDERDQAEAQDPQVQDGRPLPSRTVKHSGPAAPKPARNPLPNRPDTTTHPRTRQLPAPPPTSRTAERIPCSSLEVRAAPTIQNIPTGREFRSSGHQRPKKASRTGCPQSSSSTSGRPAPSPRTVIRMPRSQQTRVRWRIPTHPAQTTRRSRGKLIPIGLTLRKPKAIRRTLSEPSETRMGNGPTG</sequence>
<name>A0A4R5AQ01_9ACTN</name>
<feature type="compositionally biased region" description="Low complexity" evidence="1">
    <location>
        <begin position="50"/>
        <end position="70"/>
    </location>
</feature>
<evidence type="ECO:0000256" key="1">
    <source>
        <dbReference type="SAM" id="MobiDB-lite"/>
    </source>
</evidence>
<feature type="region of interest" description="Disordered" evidence="1">
    <location>
        <begin position="1"/>
        <end position="415"/>
    </location>
</feature>
<feature type="compositionally biased region" description="Basic and acidic residues" evidence="1">
    <location>
        <begin position="1"/>
        <end position="21"/>
    </location>
</feature>
<accession>A0A4R5AQ01</accession>
<gene>
    <name evidence="2" type="ORF">E1293_29905</name>
</gene>
<feature type="compositionally biased region" description="Pro residues" evidence="1">
    <location>
        <begin position="262"/>
        <end position="272"/>
    </location>
</feature>
<dbReference type="RefSeq" id="WP_132200837.1">
    <property type="nucleotide sequence ID" value="NZ_SMKY01000172.1"/>
</dbReference>
<dbReference type="EMBL" id="SMKY01000172">
    <property type="protein sequence ID" value="TDD74235.1"/>
    <property type="molecule type" value="Genomic_DNA"/>
</dbReference>
<feature type="compositionally biased region" description="Low complexity" evidence="1">
    <location>
        <begin position="333"/>
        <end position="353"/>
    </location>
</feature>
<proteinExistence type="predicted"/>
<reference evidence="2 3" key="1">
    <citation type="submission" date="2019-03" db="EMBL/GenBank/DDBJ databases">
        <title>Draft genome sequences of novel Actinobacteria.</title>
        <authorList>
            <person name="Sahin N."/>
            <person name="Ay H."/>
            <person name="Saygin H."/>
        </authorList>
    </citation>
    <scope>NUCLEOTIDE SEQUENCE [LARGE SCALE GENOMIC DNA]</scope>
    <source>
        <strain evidence="2 3">DSM 45941</strain>
    </source>
</reference>
<protein>
    <submittedName>
        <fullName evidence="2">Uncharacterized protein</fullName>
    </submittedName>
</protein>
<dbReference type="Proteomes" id="UP000295578">
    <property type="component" value="Unassembled WGS sequence"/>
</dbReference>
<feature type="compositionally biased region" description="Polar residues" evidence="1">
    <location>
        <begin position="120"/>
        <end position="130"/>
    </location>
</feature>
<feature type="compositionally biased region" description="Low complexity" evidence="1">
    <location>
        <begin position="146"/>
        <end position="155"/>
    </location>
</feature>
<dbReference type="AlphaFoldDB" id="A0A4R5AQ01"/>
<evidence type="ECO:0000313" key="3">
    <source>
        <dbReference type="Proteomes" id="UP000295578"/>
    </source>
</evidence>